<dbReference type="AlphaFoldDB" id="X1TV03"/>
<dbReference type="EMBL" id="BARW01028084">
    <property type="protein sequence ID" value="GAJ09059.1"/>
    <property type="molecule type" value="Genomic_DNA"/>
</dbReference>
<name>X1TV03_9ZZZZ</name>
<organism evidence="1">
    <name type="scientific">marine sediment metagenome</name>
    <dbReference type="NCBI Taxonomy" id="412755"/>
    <lineage>
        <taxon>unclassified sequences</taxon>
        <taxon>metagenomes</taxon>
        <taxon>ecological metagenomes</taxon>
    </lineage>
</organism>
<reference evidence="1" key="1">
    <citation type="journal article" date="2014" name="Front. Microbiol.">
        <title>High frequency of phylogenetically diverse reductive dehalogenase-homologous genes in deep subseafloor sedimentary metagenomes.</title>
        <authorList>
            <person name="Kawai M."/>
            <person name="Futagami T."/>
            <person name="Toyoda A."/>
            <person name="Takaki Y."/>
            <person name="Nishi S."/>
            <person name="Hori S."/>
            <person name="Arai W."/>
            <person name="Tsubouchi T."/>
            <person name="Morono Y."/>
            <person name="Uchiyama I."/>
            <person name="Ito T."/>
            <person name="Fujiyama A."/>
            <person name="Inagaki F."/>
            <person name="Takami H."/>
        </authorList>
    </citation>
    <scope>NUCLEOTIDE SEQUENCE</scope>
    <source>
        <strain evidence="1">Expedition CK06-06</strain>
    </source>
</reference>
<evidence type="ECO:0000313" key="1">
    <source>
        <dbReference type="EMBL" id="GAJ09059.1"/>
    </source>
</evidence>
<protein>
    <submittedName>
        <fullName evidence="1">Uncharacterized protein</fullName>
    </submittedName>
</protein>
<gene>
    <name evidence="1" type="ORF">S12H4_45423</name>
</gene>
<proteinExistence type="predicted"/>
<sequence length="63" mass="7270">MKKTPGNKYSKVQRIVKEGLTIILVEVGYILEEQELTELSQMRLNEIKKQAQRIAKAILEETP</sequence>
<comment type="caution">
    <text evidence="1">The sequence shown here is derived from an EMBL/GenBank/DDBJ whole genome shotgun (WGS) entry which is preliminary data.</text>
</comment>
<accession>X1TV03</accession>